<evidence type="ECO:0000313" key="2">
    <source>
        <dbReference type="Proteomes" id="UP000784294"/>
    </source>
</evidence>
<evidence type="ECO:0000313" key="1">
    <source>
        <dbReference type="EMBL" id="VEL07217.1"/>
    </source>
</evidence>
<dbReference type="PANTHER" id="PTHR37860">
    <property type="entry name" value="AGAP008810-PA"/>
    <property type="match status" value="1"/>
</dbReference>
<accession>A0A448WAT2</accession>
<keyword evidence="2" id="KW-1185">Reference proteome</keyword>
<sequence>MDGATYALRISDKQDTGSCNYAALRLIRSDGVTLGRTLYGGSWTLDLKMSMSKPELLLGFNETSLFGIDLLSGSVWRAGQNNLSDDSKENLRLPVRLNGHENGVIQIRHSISSGQRPEIIVDAMKELGFIVSIVQAEAGQGVPIRIRMNKWYHGRVIGLLGNSDGEANNDIVTTNPVHPVGSSTEKSRISVGVNKHGDRKTWMSKALKYHVVDKYIESTTLSSSEEKKCRLVLDEGINYATESATIQGIIDMFSNTPKCGFLLRAPISPFAHCFDAVNVQPYLRLCNLLKDQGTYAVIQLYASACSDAKVNIPQNVPWPSANSVNFSTVPVVFIVNHDSFRTNAQMLKAIQGLSSLSKAITSGHDHLHNPIKVTFGLIGFSDSLLTTVIYGHSTKASSSWLTTASLAELDSSLERLIDNSSILCERSIQDASVTGLSGYADATELALKMVSLIEFHSPPLFVLIAGDSGCPRANLSTDHETKITNELIESQANLVFASEFNYREPPGGHRSLLGVDRYHAYSPRHPGGRRLAGIEAPRPPEDACASWALESAAWGLAWDVRTFPDEISKRLVMQAVSLSAKQTIS</sequence>
<name>A0A448WAT2_9PLAT</name>
<comment type="caution">
    <text evidence="1">The sequence shown here is derived from an EMBL/GenBank/DDBJ whole genome shotgun (WGS) entry which is preliminary data.</text>
</comment>
<reference evidence="1" key="1">
    <citation type="submission" date="2018-11" db="EMBL/GenBank/DDBJ databases">
        <authorList>
            <consortium name="Pathogen Informatics"/>
        </authorList>
    </citation>
    <scope>NUCLEOTIDE SEQUENCE</scope>
</reference>
<gene>
    <name evidence="1" type="ORF">PXEA_LOCUS657</name>
</gene>
<dbReference type="AlphaFoldDB" id="A0A448WAT2"/>
<dbReference type="Proteomes" id="UP000784294">
    <property type="component" value="Unassembled WGS sequence"/>
</dbReference>
<dbReference type="PANTHER" id="PTHR37860:SF1">
    <property type="match status" value="1"/>
</dbReference>
<proteinExistence type="predicted"/>
<dbReference type="EMBL" id="CAAALY010001287">
    <property type="protein sequence ID" value="VEL07217.1"/>
    <property type="molecule type" value="Genomic_DNA"/>
</dbReference>
<organism evidence="1 2">
    <name type="scientific">Protopolystoma xenopodis</name>
    <dbReference type="NCBI Taxonomy" id="117903"/>
    <lineage>
        <taxon>Eukaryota</taxon>
        <taxon>Metazoa</taxon>
        <taxon>Spiralia</taxon>
        <taxon>Lophotrochozoa</taxon>
        <taxon>Platyhelminthes</taxon>
        <taxon>Monogenea</taxon>
        <taxon>Polyopisthocotylea</taxon>
        <taxon>Polystomatidea</taxon>
        <taxon>Polystomatidae</taxon>
        <taxon>Protopolystoma</taxon>
    </lineage>
</organism>
<protein>
    <submittedName>
        <fullName evidence="1">Uncharacterized protein</fullName>
    </submittedName>
</protein>